<keyword evidence="12" id="KW-1185">Reference proteome</keyword>
<feature type="domain" description="DOP1-like TPR" evidence="10">
    <location>
        <begin position="1038"/>
        <end position="1137"/>
    </location>
</feature>
<evidence type="ECO:0000256" key="5">
    <source>
        <dbReference type="ARBA" id="ARBA00023136"/>
    </source>
</evidence>
<dbReference type="Pfam" id="PF24601">
    <property type="entry name" value="TPR_DOP1"/>
    <property type="match status" value="1"/>
</dbReference>
<evidence type="ECO:0000256" key="2">
    <source>
        <dbReference type="ARBA" id="ARBA00022448"/>
    </source>
</evidence>
<dbReference type="Pfam" id="PF24598">
    <property type="entry name" value="DOP1_C"/>
    <property type="match status" value="2"/>
</dbReference>
<evidence type="ECO:0000256" key="3">
    <source>
        <dbReference type="ARBA" id="ARBA00022927"/>
    </source>
</evidence>
<keyword evidence="3" id="KW-0653">Protein transport</keyword>
<feature type="domain" description="DOP1 N-terminal" evidence="7">
    <location>
        <begin position="47"/>
        <end position="340"/>
    </location>
</feature>
<keyword evidence="4" id="KW-0333">Golgi apparatus</keyword>
<dbReference type="PANTHER" id="PTHR14042:SF24">
    <property type="entry name" value="PROTEIN DOPEY-1 HOMOLOG"/>
    <property type="match status" value="1"/>
</dbReference>
<sequence>MDPAEDISGHEPSPPLRGTKTVATGFGGAIISSNSSHDVIADAFKKDPKYKRYVNAIDSILKLFDAVNEWADVIGFLSKLLKTLQMFSQYSNVPRKLIVSKRLAQCLNPALPSGVHQKTLEVYQAIFEAAGPAQLAEDLPLWSYGLFPFFQNAAMSVKPVILQIYDRHYLNLGVKLKPSLKGLILALLPGLEEEGNEFFDPVLRMLDKICETVGTVYFFHCMSLAIIAGHRLRGAGTNYLLRRMPKFSSKADIAAVLGNDTLVISRALAAALEDKQILVQRGALELLVVNFPIQNKINSFEFSLFPFEELQSIIRAAVSVVLRKDMSLNRRLYSWILGSSDNLNQYSLESLITTIRNMLWTYSDDIQELAKPYRIIISLMDKDEIGTVLLDRIILDIFKSLKQHSETYPNYRELLQSAEMLLDSVNPFIIWKHIYLIVIETPIESFKAAQAYEMLDYMLDILRIDEEDVKRVHLPIIFYWLSTRLEIFKTAEQFHKNMQKLPLFVRICSKVLAKIPRETIMKSWKLKNLQEMALEGLLTRNASNLPLEKLESVKNQSENISIASFCSILYGPSPDDSINNENDKSISYLSDFVVGRPVAEMSFQNFQIFLQSLLDEVVSRYSFDSVDDDESLLETALFGTAKNRNSIIAVFELTALTVQRLACLHVEVHQNIIAGSTPKIDWEWFGSLSDCVAHIIVQANAGSFYLNFEIEQFIQAAVHRLWFYLDPEPFAIYHTRAVDLIWQLIGITGFGSYIVENVVANFLSSTNLAKLVHHQQRFGILWRLSENNQKKAGITFSRPLFLVLDSLRSSNPSIRRNSEAWLKTYVKSYSRIIEPILATLLHRDIRVFTETTLVAEREEIIYFYKREFNMGQVLYSLEMLSLLISGYMPLLQNLWTEMLSDSNFLEAGDWLEEGENDSSMFVRTEIQKNPESKNEKLQAVNVSIQSQACEFIAKYLAFAELDNKISSTIAKPRLLLVLSSLNQNQERAWRTQRNRSNRRSSLTVSDALDSLIISGREVFGLSSSDSKFDEHFESFETIEGFLSMILEALSQATNRHVLQSWVDFIVLMLPRIHISFKTFLRPIISEICEEITQQHQEIHLYVQTCKQNFQSQNELGAPDNTVVIFVSGLDKIIEFCLENDTNWNSAVLEKTKSGSNLWDYNITGIVTSVFSDSPSTDQPQNEPQNSKDAILELLPSILNNLRLLFSLFRADPFMDNFSLNDTKPKVVNIQAISGASLEFLCLTVQKNLRRILGHIFTKYPAHLIAMAVEIWFACEVGVPETQWEDDRENILSMLHLVEECSPKIVLSTILDGLKVRFAFATNSNSSKDRSNPFYLHSKNIVNTDQIPIYSFFSKNTFDFVLVLKLCMRFGQVFMATQKSAFLMRIYWEQIISYLICCGKRTIMKNFLADKSANGLLRSVVTAAIEKLTMTRHFDDKRMRFHMDEIYQKLLDLTISALAKSAETQVMTPTATAFNSFEANNMPGLKLLPKPSNALISGDILLYIASTVVPQLRKLLLDQEKIIAVLNNIVYYIIGPNLKITPNLLGGKFRPSLETLNAISKLPFAVKTWKKEIWEAFLDSRFFDMHLEPFRLWKGIMNSLANADKDLRISEIAEQEQLQRMYFIRRLSFLLWCGTVDQYLAQLPLIQEKLVEILKTPSGPMHIEAYLCLRIQIFGVYLRNQGTNDDLQVFLACCKLLELLLLLGTEEFQWHQWIFIRETFDLNDESDFEESSTSLADKLSVNWGIATDRKSIHGDISSMRTFTNQPLRRPLLTMRTVLDKRQLAPFIATLSHHTYSSIFAGSKPDITFIEEVLEADLMAVDSAISSPIAGHSAALVK</sequence>
<evidence type="ECO:0008006" key="13">
    <source>
        <dbReference type="Google" id="ProtNLM"/>
    </source>
</evidence>
<comment type="similarity">
    <text evidence="6">Belongs to the DOP1 family.</text>
</comment>
<evidence type="ECO:0000259" key="10">
    <source>
        <dbReference type="Pfam" id="PF24601"/>
    </source>
</evidence>
<evidence type="ECO:0000259" key="8">
    <source>
        <dbReference type="Pfam" id="PF24597"/>
    </source>
</evidence>
<dbReference type="PANTHER" id="PTHR14042">
    <property type="entry name" value="DOPEY-RELATED"/>
    <property type="match status" value="1"/>
</dbReference>
<evidence type="ECO:0000256" key="6">
    <source>
        <dbReference type="ARBA" id="ARBA00046326"/>
    </source>
</evidence>
<comment type="subcellular location">
    <subcellularLocation>
        <location evidence="1">Golgi apparatus membrane</location>
        <topology evidence="1">Peripheral membrane protein</topology>
    </subcellularLocation>
</comment>
<dbReference type="GO" id="GO:0006895">
    <property type="term" value="P:Golgi to endosome transport"/>
    <property type="evidence" value="ECO:0007669"/>
    <property type="project" value="InterPro"/>
</dbReference>
<dbReference type="GO" id="GO:0015031">
    <property type="term" value="P:protein transport"/>
    <property type="evidence" value="ECO:0007669"/>
    <property type="project" value="UniProtKB-KW"/>
</dbReference>
<dbReference type="InterPro" id="IPR056458">
    <property type="entry name" value="TPR_DOP1_M"/>
</dbReference>
<dbReference type="InterPro" id="IPR040314">
    <property type="entry name" value="DOP1"/>
</dbReference>
<keyword evidence="5" id="KW-0472">Membrane</keyword>
<dbReference type="EMBL" id="JADGJH010000089">
    <property type="protein sequence ID" value="KAJ3138752.1"/>
    <property type="molecule type" value="Genomic_DNA"/>
</dbReference>
<feature type="domain" description="DOP1-like C-terminal" evidence="9">
    <location>
        <begin position="1680"/>
        <end position="1798"/>
    </location>
</feature>
<dbReference type="Pfam" id="PF04118">
    <property type="entry name" value="Dopey_N"/>
    <property type="match status" value="1"/>
</dbReference>
<evidence type="ECO:0000313" key="12">
    <source>
        <dbReference type="Proteomes" id="UP001211907"/>
    </source>
</evidence>
<name>A0AAD5T968_9FUNG</name>
<keyword evidence="2" id="KW-0813">Transport</keyword>
<dbReference type="Proteomes" id="UP001211907">
    <property type="component" value="Unassembled WGS sequence"/>
</dbReference>
<dbReference type="InterPro" id="IPR007249">
    <property type="entry name" value="DOP1_N"/>
</dbReference>
<evidence type="ECO:0000259" key="9">
    <source>
        <dbReference type="Pfam" id="PF24598"/>
    </source>
</evidence>
<dbReference type="Pfam" id="PF24597">
    <property type="entry name" value="TPR_DOP1_M"/>
    <property type="match status" value="1"/>
</dbReference>
<dbReference type="GO" id="GO:0005802">
    <property type="term" value="C:trans-Golgi network"/>
    <property type="evidence" value="ECO:0007669"/>
    <property type="project" value="TreeGrafter"/>
</dbReference>
<gene>
    <name evidence="11" type="ORF">HK100_012424</name>
</gene>
<dbReference type="GO" id="GO:0000139">
    <property type="term" value="C:Golgi membrane"/>
    <property type="evidence" value="ECO:0007669"/>
    <property type="project" value="UniProtKB-SubCell"/>
</dbReference>
<proteinExistence type="inferred from homology"/>
<protein>
    <recommendedName>
        <fullName evidence="13">Dopey N-terminal domain-containing protein</fullName>
    </recommendedName>
</protein>
<evidence type="ECO:0000256" key="1">
    <source>
        <dbReference type="ARBA" id="ARBA00004395"/>
    </source>
</evidence>
<accession>A0AAD5T968</accession>
<dbReference type="InterPro" id="IPR056459">
    <property type="entry name" value="TPR_DOP1"/>
</dbReference>
<dbReference type="InterPro" id="IPR056457">
    <property type="entry name" value="DOP1_C"/>
</dbReference>
<feature type="domain" description="DOP1-like middle TPR" evidence="8">
    <location>
        <begin position="344"/>
        <end position="523"/>
    </location>
</feature>
<evidence type="ECO:0000256" key="4">
    <source>
        <dbReference type="ARBA" id="ARBA00023034"/>
    </source>
</evidence>
<dbReference type="GO" id="GO:0005829">
    <property type="term" value="C:cytosol"/>
    <property type="evidence" value="ECO:0007669"/>
    <property type="project" value="GOC"/>
</dbReference>
<evidence type="ECO:0000259" key="7">
    <source>
        <dbReference type="Pfam" id="PF04118"/>
    </source>
</evidence>
<feature type="domain" description="DOP1-like C-terminal" evidence="9">
    <location>
        <begin position="1387"/>
        <end position="1670"/>
    </location>
</feature>
<comment type="caution">
    <text evidence="11">The sequence shown here is derived from an EMBL/GenBank/DDBJ whole genome shotgun (WGS) entry which is preliminary data.</text>
</comment>
<evidence type="ECO:0000313" key="11">
    <source>
        <dbReference type="EMBL" id="KAJ3138752.1"/>
    </source>
</evidence>
<dbReference type="GO" id="GO:0005768">
    <property type="term" value="C:endosome"/>
    <property type="evidence" value="ECO:0007669"/>
    <property type="project" value="TreeGrafter"/>
</dbReference>
<organism evidence="11 12">
    <name type="scientific">Physocladia obscura</name>
    <dbReference type="NCBI Taxonomy" id="109957"/>
    <lineage>
        <taxon>Eukaryota</taxon>
        <taxon>Fungi</taxon>
        <taxon>Fungi incertae sedis</taxon>
        <taxon>Chytridiomycota</taxon>
        <taxon>Chytridiomycota incertae sedis</taxon>
        <taxon>Chytridiomycetes</taxon>
        <taxon>Chytridiales</taxon>
        <taxon>Chytriomycetaceae</taxon>
        <taxon>Physocladia</taxon>
    </lineage>
</organism>
<reference evidence="11" key="1">
    <citation type="submission" date="2020-05" db="EMBL/GenBank/DDBJ databases">
        <title>Phylogenomic resolution of chytrid fungi.</title>
        <authorList>
            <person name="Stajich J.E."/>
            <person name="Amses K."/>
            <person name="Simmons R."/>
            <person name="Seto K."/>
            <person name="Myers J."/>
            <person name="Bonds A."/>
            <person name="Quandt C.A."/>
            <person name="Barry K."/>
            <person name="Liu P."/>
            <person name="Grigoriev I."/>
            <person name="Longcore J.E."/>
            <person name="James T.Y."/>
        </authorList>
    </citation>
    <scope>NUCLEOTIDE SEQUENCE</scope>
    <source>
        <strain evidence="11">JEL0513</strain>
    </source>
</reference>